<feature type="modified residue" description="N6-(pyridoxal phosphate)lysine" evidence="6">
    <location>
        <position position="117"/>
    </location>
</feature>
<dbReference type="NCBIfam" id="TIGR02035">
    <property type="entry name" value="D_Ser_am_lyase"/>
    <property type="match status" value="1"/>
</dbReference>
<dbReference type="eggNOG" id="COG3048">
    <property type="taxonomic scope" value="Bacteria"/>
</dbReference>
<dbReference type="GO" id="GO:0030170">
    <property type="term" value="F:pyridoxal phosphate binding"/>
    <property type="evidence" value="ECO:0007669"/>
    <property type="project" value="InterPro"/>
</dbReference>
<sequence length="441" mass="48305">MMSSLASALQHDPLINALKHYQEIFWYPPEIKDCEHGLNGVGLRRADIEDAEQRLTRFAPYLAKVFTELEASHGRIESEMVSIPNMQKHACATLNLPTTGQWWLKKDSHLPISGSIKARGGIYEVLAHAEKLALEAGLLQPDDDYTIFDSAPFRQFFAQHQIAVGSTGNLGLSIGIMSAKLGFRVSVHMSADARQWKKDKLRSLGVNVVEYASDYGVAVEQGRKAAENDPLCFFIDDENSKTLFLGYAVAGLRLKQQLNDHQIKVDAAHPLFVYLPCGVGGGPGGVSFGLKHAFGEHVHCIFAEPTHSPCMLLGVYTGLHDQISVQDIGLDNHTAADGLAVGRASGFVGRAMQDLIDAYVTVSDTQLFQFIQLLNQTENIQLEPSAIAGLLGIGHVLQNQDYQRVQQLSDSQLKNATHLIWATGGGMVPSDEMAKYLSMHS</sequence>
<dbReference type="RefSeq" id="WP_076032827.1">
    <property type="nucleotide sequence ID" value="NZ_CP016896.1"/>
</dbReference>
<dbReference type="GO" id="GO:0016836">
    <property type="term" value="F:hydro-lyase activity"/>
    <property type="evidence" value="ECO:0007669"/>
    <property type="project" value="UniProtKB-UniRule"/>
</dbReference>
<evidence type="ECO:0000256" key="1">
    <source>
        <dbReference type="ARBA" id="ARBA00001933"/>
    </source>
</evidence>
<dbReference type="GO" id="GO:0009097">
    <property type="term" value="P:isoleucine biosynthetic process"/>
    <property type="evidence" value="ECO:0007669"/>
    <property type="project" value="TreeGrafter"/>
</dbReference>
<dbReference type="Gene3D" id="3.40.50.1100">
    <property type="match status" value="2"/>
</dbReference>
<evidence type="ECO:0000313" key="9">
    <source>
        <dbReference type="Proteomes" id="UP000185674"/>
    </source>
</evidence>
<dbReference type="EC" id="4.3.1.18" evidence="6"/>
<comment type="catalytic activity">
    <reaction evidence="4 6">
        <text>D-serine = pyruvate + NH4(+)</text>
        <dbReference type="Rhea" id="RHEA:13977"/>
        <dbReference type="ChEBI" id="CHEBI:15361"/>
        <dbReference type="ChEBI" id="CHEBI:28938"/>
        <dbReference type="ChEBI" id="CHEBI:35247"/>
        <dbReference type="EC" id="4.3.1.18"/>
    </reaction>
</comment>
<dbReference type="NCBIfam" id="NF002823">
    <property type="entry name" value="PRK02991.1"/>
    <property type="match status" value="1"/>
</dbReference>
<proteinExistence type="inferred from homology"/>
<protein>
    <recommendedName>
        <fullName evidence="6">Probable D-serine dehydratase</fullName>
        <ecNumber evidence="6">4.3.1.18</ecNumber>
    </recommendedName>
    <alternativeName>
        <fullName evidence="6">D-serine deaminase</fullName>
        <shortName evidence="6">DSD</shortName>
    </alternativeName>
</protein>
<dbReference type="GO" id="GO:0008721">
    <property type="term" value="F:D-serine ammonia-lyase activity"/>
    <property type="evidence" value="ECO:0007669"/>
    <property type="project" value="UniProtKB-EC"/>
</dbReference>
<evidence type="ECO:0000256" key="4">
    <source>
        <dbReference type="ARBA" id="ARBA00050422"/>
    </source>
</evidence>
<dbReference type="InterPro" id="IPR050147">
    <property type="entry name" value="Ser/Thr_Dehydratase"/>
</dbReference>
<dbReference type="InterPro" id="IPR000634">
    <property type="entry name" value="Ser/Thr_deHydtase_PyrdxlP-BS"/>
</dbReference>
<evidence type="ECO:0000256" key="2">
    <source>
        <dbReference type="ARBA" id="ARBA00022898"/>
    </source>
</evidence>
<dbReference type="EMBL" id="CP016896">
    <property type="protein sequence ID" value="APV36045.1"/>
    <property type="molecule type" value="Genomic_DNA"/>
</dbReference>
<comment type="cofactor">
    <cofactor evidence="1 6">
        <name>pyridoxal 5'-phosphate</name>
        <dbReference type="ChEBI" id="CHEBI:597326"/>
    </cofactor>
</comment>
<accession>A0A1P8EIL3</accession>
<keyword evidence="2 6" id="KW-0663">Pyridoxal phosphate</keyword>
<evidence type="ECO:0000256" key="3">
    <source>
        <dbReference type="ARBA" id="ARBA00023239"/>
    </source>
</evidence>
<dbReference type="InterPro" id="IPR001926">
    <property type="entry name" value="TrpB-like_PALP"/>
</dbReference>
<dbReference type="PROSITE" id="PS00165">
    <property type="entry name" value="DEHYDRATASE_SER_THR"/>
    <property type="match status" value="1"/>
</dbReference>
<dbReference type="PANTHER" id="PTHR48078:SF9">
    <property type="entry name" value="D-SERINE DEHYDRATASE"/>
    <property type="match status" value="1"/>
</dbReference>
<dbReference type="Pfam" id="PF00291">
    <property type="entry name" value="PALP"/>
    <property type="match status" value="1"/>
</dbReference>
<evidence type="ECO:0000313" key="8">
    <source>
        <dbReference type="EMBL" id="APV36045.1"/>
    </source>
</evidence>
<dbReference type="GO" id="GO:0036088">
    <property type="term" value="P:D-serine catabolic process"/>
    <property type="evidence" value="ECO:0007669"/>
    <property type="project" value="TreeGrafter"/>
</dbReference>
<dbReference type="HAMAP" id="MF_01030">
    <property type="entry name" value="D_Ser_dehydrat"/>
    <property type="match status" value="1"/>
</dbReference>
<comment type="similarity">
    <text evidence="5 6">Belongs to the serine/threonine dehydratase family. DsdA subfamily.</text>
</comment>
<dbReference type="InterPro" id="IPR036052">
    <property type="entry name" value="TrpB-like_PALP_sf"/>
</dbReference>
<gene>
    <name evidence="6" type="primary">dsdA</name>
    <name evidence="8" type="ORF">BEN76_08455</name>
</gene>
<evidence type="ECO:0000256" key="6">
    <source>
        <dbReference type="HAMAP-Rule" id="MF_01030"/>
    </source>
</evidence>
<dbReference type="FunFam" id="3.40.50.1100:FF:000018">
    <property type="entry name" value="D-serine dehydratase"/>
    <property type="match status" value="1"/>
</dbReference>
<evidence type="ECO:0000259" key="7">
    <source>
        <dbReference type="Pfam" id="PF00291"/>
    </source>
</evidence>
<dbReference type="Proteomes" id="UP000185674">
    <property type="component" value="Chromosome"/>
</dbReference>
<keyword evidence="3 6" id="KW-0456">Lyase</keyword>
<organism evidence="8 9">
    <name type="scientific">Acinetobacter soli</name>
    <dbReference type="NCBI Taxonomy" id="487316"/>
    <lineage>
        <taxon>Bacteria</taxon>
        <taxon>Pseudomonadati</taxon>
        <taxon>Pseudomonadota</taxon>
        <taxon>Gammaproteobacteria</taxon>
        <taxon>Moraxellales</taxon>
        <taxon>Moraxellaceae</taxon>
        <taxon>Acinetobacter</taxon>
    </lineage>
</organism>
<dbReference type="AlphaFoldDB" id="A0A1P8EIL3"/>
<dbReference type="InterPro" id="IPR011780">
    <property type="entry name" value="D_Ser_am_lyase"/>
</dbReference>
<dbReference type="KEGG" id="asol:BEN76_08455"/>
<dbReference type="SUPFAM" id="SSF53686">
    <property type="entry name" value="Tryptophan synthase beta subunit-like PLP-dependent enzymes"/>
    <property type="match status" value="1"/>
</dbReference>
<dbReference type="PANTHER" id="PTHR48078">
    <property type="entry name" value="THREONINE DEHYDRATASE, MITOCHONDRIAL-RELATED"/>
    <property type="match status" value="1"/>
</dbReference>
<name>A0A1P8EIL3_9GAMM</name>
<dbReference type="STRING" id="487316.BEN76_08455"/>
<feature type="domain" description="Tryptophan synthase beta chain-like PALP" evidence="7">
    <location>
        <begin position="102"/>
        <end position="393"/>
    </location>
</feature>
<evidence type="ECO:0000256" key="5">
    <source>
        <dbReference type="ARBA" id="ARBA00061269"/>
    </source>
</evidence>
<reference evidence="8 9" key="1">
    <citation type="submission" date="2016-08" db="EMBL/GenBank/DDBJ databases">
        <title>Complete genome sequence of Acinetobacter baylyi strain GFJ2.</title>
        <authorList>
            <person name="Tabata M."/>
            <person name="Kuboki S."/>
            <person name="Gibu N."/>
            <person name="Kinouchi Y."/>
            <person name="Vangnai A."/>
            <person name="Kasai D."/>
            <person name="Fukuda M."/>
        </authorList>
    </citation>
    <scope>NUCLEOTIDE SEQUENCE [LARGE SCALE GENOMIC DNA]</scope>
    <source>
        <strain evidence="8 9">GFJ2</strain>
    </source>
</reference>